<organism evidence="6 7">
    <name type="scientific">Crepidotus variabilis</name>
    <dbReference type="NCBI Taxonomy" id="179855"/>
    <lineage>
        <taxon>Eukaryota</taxon>
        <taxon>Fungi</taxon>
        <taxon>Dikarya</taxon>
        <taxon>Basidiomycota</taxon>
        <taxon>Agaricomycotina</taxon>
        <taxon>Agaricomycetes</taxon>
        <taxon>Agaricomycetidae</taxon>
        <taxon>Agaricales</taxon>
        <taxon>Agaricineae</taxon>
        <taxon>Crepidotaceae</taxon>
        <taxon>Crepidotus</taxon>
    </lineage>
</organism>
<evidence type="ECO:0000313" key="7">
    <source>
        <dbReference type="Proteomes" id="UP000807306"/>
    </source>
</evidence>
<name>A0A9P6JJ24_9AGAR</name>
<comment type="catalytic activity">
    <reaction evidence="4">
        <text>a monoacylglycerol + H2O = glycerol + a fatty acid + H(+)</text>
        <dbReference type="Rhea" id="RHEA:15245"/>
        <dbReference type="ChEBI" id="CHEBI:15377"/>
        <dbReference type="ChEBI" id="CHEBI:15378"/>
        <dbReference type="ChEBI" id="CHEBI:17408"/>
        <dbReference type="ChEBI" id="CHEBI:17754"/>
        <dbReference type="ChEBI" id="CHEBI:28868"/>
    </reaction>
</comment>
<protein>
    <submittedName>
        <fullName evidence="6">Alpha/beta-hydrolase</fullName>
    </submittedName>
</protein>
<dbReference type="EMBL" id="MU157932">
    <property type="protein sequence ID" value="KAF9522842.1"/>
    <property type="molecule type" value="Genomic_DNA"/>
</dbReference>
<dbReference type="CDD" id="cd00519">
    <property type="entry name" value="Lipase_3"/>
    <property type="match status" value="1"/>
</dbReference>
<comment type="similarity">
    <text evidence="2">Belongs to the AB hydrolase superfamily. Lipase family. Class 3 subfamily.</text>
</comment>
<comment type="catalytic activity">
    <reaction evidence="3">
        <text>a diacylglycerol + H2O = a monoacylglycerol + a fatty acid + H(+)</text>
        <dbReference type="Rhea" id="RHEA:32731"/>
        <dbReference type="ChEBI" id="CHEBI:15377"/>
        <dbReference type="ChEBI" id="CHEBI:15378"/>
        <dbReference type="ChEBI" id="CHEBI:17408"/>
        <dbReference type="ChEBI" id="CHEBI:18035"/>
        <dbReference type="ChEBI" id="CHEBI:28868"/>
    </reaction>
</comment>
<evidence type="ECO:0000259" key="5">
    <source>
        <dbReference type="Pfam" id="PF01764"/>
    </source>
</evidence>
<dbReference type="InterPro" id="IPR029058">
    <property type="entry name" value="AB_hydrolase_fold"/>
</dbReference>
<gene>
    <name evidence="6" type="ORF">CPB83DRAFT_863900</name>
</gene>
<dbReference type="PANTHER" id="PTHR45856">
    <property type="entry name" value="ALPHA/BETA-HYDROLASES SUPERFAMILY PROTEIN"/>
    <property type="match status" value="1"/>
</dbReference>
<accession>A0A9P6JJ24</accession>
<reference evidence="6" key="1">
    <citation type="submission" date="2020-11" db="EMBL/GenBank/DDBJ databases">
        <authorList>
            <consortium name="DOE Joint Genome Institute"/>
            <person name="Ahrendt S."/>
            <person name="Riley R."/>
            <person name="Andreopoulos W."/>
            <person name="Labutti K."/>
            <person name="Pangilinan J."/>
            <person name="Ruiz-Duenas F.J."/>
            <person name="Barrasa J.M."/>
            <person name="Sanchez-Garcia M."/>
            <person name="Camarero S."/>
            <person name="Miyauchi S."/>
            <person name="Serrano A."/>
            <person name="Linde D."/>
            <person name="Babiker R."/>
            <person name="Drula E."/>
            <person name="Ayuso-Fernandez I."/>
            <person name="Pacheco R."/>
            <person name="Padilla G."/>
            <person name="Ferreira P."/>
            <person name="Barriuso J."/>
            <person name="Kellner H."/>
            <person name="Castanera R."/>
            <person name="Alfaro M."/>
            <person name="Ramirez L."/>
            <person name="Pisabarro A.G."/>
            <person name="Kuo A."/>
            <person name="Tritt A."/>
            <person name="Lipzen A."/>
            <person name="He G."/>
            <person name="Yan M."/>
            <person name="Ng V."/>
            <person name="Cullen D."/>
            <person name="Martin F."/>
            <person name="Rosso M.-N."/>
            <person name="Henrissat B."/>
            <person name="Hibbett D."/>
            <person name="Martinez A.T."/>
            <person name="Grigoriev I.V."/>
        </authorList>
    </citation>
    <scope>NUCLEOTIDE SEQUENCE</scope>
    <source>
        <strain evidence="6">CBS 506.95</strain>
    </source>
</reference>
<feature type="domain" description="Fungal lipase-type" evidence="5">
    <location>
        <begin position="70"/>
        <end position="207"/>
    </location>
</feature>
<dbReference type="InterPro" id="IPR002921">
    <property type="entry name" value="Fungal_lipase-type"/>
</dbReference>
<evidence type="ECO:0000256" key="4">
    <source>
        <dbReference type="ARBA" id="ARBA00048461"/>
    </source>
</evidence>
<dbReference type="SUPFAM" id="SSF53474">
    <property type="entry name" value="alpha/beta-Hydrolases"/>
    <property type="match status" value="1"/>
</dbReference>
<dbReference type="PANTHER" id="PTHR45856:SF11">
    <property type="entry name" value="FUNGAL LIPASE-LIKE DOMAIN-CONTAINING PROTEIN"/>
    <property type="match status" value="1"/>
</dbReference>
<keyword evidence="1" id="KW-1015">Disulfide bond</keyword>
<dbReference type="Gene3D" id="3.40.50.1820">
    <property type="entry name" value="alpha/beta hydrolase"/>
    <property type="match status" value="1"/>
</dbReference>
<dbReference type="AlphaFoldDB" id="A0A9P6JJ24"/>
<sequence>MGEEETKKSPESISEDLYKNLIHYFKFASSAYATVCPRPNGKKLITPVSNPGTDVGGFIARDDDRKEIIVSLKGSASITGAVLDAQVLLVPFLCPGCKLPSGIRVHSGFLAAWDSIVAEVAPIVEYQLSSHEGYGLITVGHSLGGSIALLAAVHFKEKHSDYSIKTYSYGAPRTGNKWFADYVNSQFGENAFRVVHGNDGVPTIIPMSLGYHHHGIEYWQREDPSCGKTTVKCDANGEDTTCSASIRSQGINSAHWEYFGILATTPFCL</sequence>
<dbReference type="Pfam" id="PF01764">
    <property type="entry name" value="Lipase_3"/>
    <property type="match status" value="1"/>
</dbReference>
<dbReference type="OrthoDB" id="438440at2759"/>
<dbReference type="InterPro" id="IPR051218">
    <property type="entry name" value="Sec_MonoDiacylglyc_Lipase"/>
</dbReference>
<proteinExistence type="inferred from homology"/>
<evidence type="ECO:0000256" key="3">
    <source>
        <dbReference type="ARBA" id="ARBA00047591"/>
    </source>
</evidence>
<evidence type="ECO:0000313" key="6">
    <source>
        <dbReference type="EMBL" id="KAF9522842.1"/>
    </source>
</evidence>
<dbReference type="Proteomes" id="UP000807306">
    <property type="component" value="Unassembled WGS sequence"/>
</dbReference>
<evidence type="ECO:0000256" key="2">
    <source>
        <dbReference type="ARBA" id="ARBA00043996"/>
    </source>
</evidence>
<evidence type="ECO:0000256" key="1">
    <source>
        <dbReference type="ARBA" id="ARBA00023157"/>
    </source>
</evidence>
<keyword evidence="7" id="KW-1185">Reference proteome</keyword>
<comment type="caution">
    <text evidence="6">The sequence shown here is derived from an EMBL/GenBank/DDBJ whole genome shotgun (WGS) entry which is preliminary data.</text>
</comment>
<dbReference type="GO" id="GO:0006629">
    <property type="term" value="P:lipid metabolic process"/>
    <property type="evidence" value="ECO:0007669"/>
    <property type="project" value="InterPro"/>
</dbReference>